<name>A0A2N3R9L1_9BIFI</name>
<sequence>MLNGHRTERDTYPSFQVMYLKSGELTLHTNAMKSVAQGG</sequence>
<evidence type="ECO:0000313" key="2">
    <source>
        <dbReference type="Proteomes" id="UP000233731"/>
    </source>
</evidence>
<dbReference type="AlphaFoldDB" id="A0A2N3R9L1"/>
<comment type="caution">
    <text evidence="1">The sequence shown here is derived from an EMBL/GenBank/DDBJ whole genome shotgun (WGS) entry which is preliminary data.</text>
</comment>
<reference evidence="1 2" key="1">
    <citation type="submission" date="2017-10" db="EMBL/GenBank/DDBJ databases">
        <title>Bifidobacterium genomics.</title>
        <authorList>
            <person name="Lugli G.A."/>
            <person name="Milani C."/>
            <person name="Mancabelli L."/>
        </authorList>
    </citation>
    <scope>NUCLEOTIDE SEQUENCE [LARGE SCALE GENOMIC DNA]</scope>
    <source>
        <strain evidence="1 2">1460B</strain>
    </source>
</reference>
<proteinExistence type="predicted"/>
<dbReference type="EMBL" id="PCHJ01000016">
    <property type="protein sequence ID" value="PKV09041.1"/>
    <property type="molecule type" value="Genomic_DNA"/>
</dbReference>
<organism evidence="1 2">
    <name type="scientific">Bifidobacterium asteroides</name>
    <dbReference type="NCBI Taxonomy" id="1684"/>
    <lineage>
        <taxon>Bacteria</taxon>
        <taxon>Bacillati</taxon>
        <taxon>Actinomycetota</taxon>
        <taxon>Actinomycetes</taxon>
        <taxon>Bifidobacteriales</taxon>
        <taxon>Bifidobacteriaceae</taxon>
        <taxon>Bifidobacterium</taxon>
    </lineage>
</organism>
<protein>
    <submittedName>
        <fullName evidence="1">Uncharacterized protein</fullName>
    </submittedName>
</protein>
<accession>A0A2N3R9L1</accession>
<gene>
    <name evidence="1" type="ORF">CQR44_1359</name>
</gene>
<dbReference type="Proteomes" id="UP000233731">
    <property type="component" value="Unassembled WGS sequence"/>
</dbReference>
<evidence type="ECO:0000313" key="1">
    <source>
        <dbReference type="EMBL" id="PKV09041.1"/>
    </source>
</evidence>